<keyword evidence="2" id="KW-1185">Reference proteome</keyword>
<gene>
    <name evidence="1" type="ORF">NC998_27225</name>
</gene>
<protein>
    <submittedName>
        <fullName evidence="1">Uncharacterized protein</fullName>
    </submittedName>
</protein>
<proteinExistence type="predicted"/>
<comment type="caution">
    <text evidence="1">The sequence shown here is derived from an EMBL/GenBank/DDBJ whole genome shotgun (WGS) entry which is preliminary data.</text>
</comment>
<reference evidence="1 2" key="1">
    <citation type="submission" date="2022-04" db="EMBL/GenBank/DDBJ databases">
        <title>Positive selection, recombination, and allopatry shape intraspecific diversity of widespread and dominant cyanobacteria.</title>
        <authorList>
            <person name="Wei J."/>
            <person name="Shu W."/>
            <person name="Hu C."/>
        </authorList>
    </citation>
    <scope>NUCLEOTIDE SEQUENCE [LARGE SCALE GENOMIC DNA]</scope>
    <source>
        <strain evidence="1 2">GB2-A4</strain>
    </source>
</reference>
<dbReference type="Proteomes" id="UP001464891">
    <property type="component" value="Unassembled WGS sequence"/>
</dbReference>
<organism evidence="1 2">
    <name type="scientific">Trichocoleus desertorum GB2-A4</name>
    <dbReference type="NCBI Taxonomy" id="2933944"/>
    <lineage>
        <taxon>Bacteria</taxon>
        <taxon>Bacillati</taxon>
        <taxon>Cyanobacteriota</taxon>
        <taxon>Cyanophyceae</taxon>
        <taxon>Leptolyngbyales</taxon>
        <taxon>Trichocoleusaceae</taxon>
        <taxon>Trichocoleus</taxon>
    </lineage>
</organism>
<dbReference type="RefSeq" id="WP_190442763.1">
    <property type="nucleotide sequence ID" value="NZ_JAMPKM010000045.1"/>
</dbReference>
<evidence type="ECO:0000313" key="2">
    <source>
        <dbReference type="Proteomes" id="UP001464891"/>
    </source>
</evidence>
<evidence type="ECO:0000313" key="1">
    <source>
        <dbReference type="EMBL" id="MEP0820783.1"/>
    </source>
</evidence>
<sequence>MQITRYVDVALAIGTTANQARIYPIEPTSPGDRCIPRRERQHPNVREQMELIQELQSNAWWEDVTVPMLKRARKRLRALVRLIEKTQRQPIYTDFEDELGPETIIEISNFGSGSEFDRFRAKARQFLVAHKDHLTIHKLRFNTTPNHKRSR</sequence>
<accession>A0ABV0JG73</accession>
<dbReference type="EMBL" id="JAMPKM010000045">
    <property type="protein sequence ID" value="MEP0820783.1"/>
    <property type="molecule type" value="Genomic_DNA"/>
</dbReference>
<name>A0ABV0JG73_9CYAN</name>